<reference evidence="2" key="1">
    <citation type="journal article" date="2021" name="Genome Biol. Evol.">
        <title>A High-Quality Reference Genome for a Parasitic Bivalve with Doubly Uniparental Inheritance (Bivalvia: Unionida).</title>
        <authorList>
            <person name="Smith C.H."/>
        </authorList>
    </citation>
    <scope>NUCLEOTIDE SEQUENCE</scope>
    <source>
        <strain evidence="2">CHS0354</strain>
    </source>
</reference>
<name>A0AAE0RUN2_9BIVA</name>
<comment type="caution">
    <text evidence="2">The sequence shown here is derived from an EMBL/GenBank/DDBJ whole genome shotgun (WGS) entry which is preliminary data.</text>
</comment>
<dbReference type="AlphaFoldDB" id="A0AAE0RUN2"/>
<organism evidence="2 3">
    <name type="scientific">Potamilus streckersoni</name>
    <dbReference type="NCBI Taxonomy" id="2493646"/>
    <lineage>
        <taxon>Eukaryota</taxon>
        <taxon>Metazoa</taxon>
        <taxon>Spiralia</taxon>
        <taxon>Lophotrochozoa</taxon>
        <taxon>Mollusca</taxon>
        <taxon>Bivalvia</taxon>
        <taxon>Autobranchia</taxon>
        <taxon>Heteroconchia</taxon>
        <taxon>Palaeoheterodonta</taxon>
        <taxon>Unionida</taxon>
        <taxon>Unionoidea</taxon>
        <taxon>Unionidae</taxon>
        <taxon>Ambleminae</taxon>
        <taxon>Lampsilini</taxon>
        <taxon>Potamilus</taxon>
    </lineage>
</organism>
<dbReference type="EMBL" id="JAEAOA010000550">
    <property type="protein sequence ID" value="KAK3579625.1"/>
    <property type="molecule type" value="Genomic_DNA"/>
</dbReference>
<evidence type="ECO:0000313" key="2">
    <source>
        <dbReference type="EMBL" id="KAK3579625.1"/>
    </source>
</evidence>
<evidence type="ECO:0000313" key="3">
    <source>
        <dbReference type="Proteomes" id="UP001195483"/>
    </source>
</evidence>
<evidence type="ECO:0000256" key="1">
    <source>
        <dbReference type="SAM" id="MobiDB-lite"/>
    </source>
</evidence>
<feature type="compositionally biased region" description="Basic and acidic residues" evidence="1">
    <location>
        <begin position="1"/>
        <end position="10"/>
    </location>
</feature>
<proteinExistence type="predicted"/>
<reference evidence="2" key="3">
    <citation type="submission" date="2023-05" db="EMBL/GenBank/DDBJ databases">
        <authorList>
            <person name="Smith C.H."/>
        </authorList>
    </citation>
    <scope>NUCLEOTIDE SEQUENCE</scope>
    <source>
        <strain evidence="2">CHS0354</strain>
        <tissue evidence="2">Mantle</tissue>
    </source>
</reference>
<sequence length="89" mass="9904">MPRYLSDRLTRQKTSQTDSEDIRPLSANSIGLPDCLSDRRSACMTVSTRKASDIHSDSSTDVLTDQASLYCLPHVKPALPDIKTDRHTD</sequence>
<keyword evidence="3" id="KW-1185">Reference proteome</keyword>
<feature type="region of interest" description="Disordered" evidence="1">
    <location>
        <begin position="1"/>
        <end position="28"/>
    </location>
</feature>
<accession>A0AAE0RUN2</accession>
<gene>
    <name evidence="2" type="ORF">CHS0354_008266</name>
</gene>
<reference evidence="2" key="2">
    <citation type="journal article" date="2021" name="Genome Biol. Evol.">
        <title>Developing a high-quality reference genome for a parasitic bivalve with doubly uniparental inheritance (Bivalvia: Unionida).</title>
        <authorList>
            <person name="Smith C.H."/>
        </authorList>
    </citation>
    <scope>NUCLEOTIDE SEQUENCE</scope>
    <source>
        <strain evidence="2">CHS0354</strain>
        <tissue evidence="2">Mantle</tissue>
    </source>
</reference>
<protein>
    <submittedName>
        <fullName evidence="2">Uncharacterized protein</fullName>
    </submittedName>
</protein>
<dbReference type="Proteomes" id="UP001195483">
    <property type="component" value="Unassembled WGS sequence"/>
</dbReference>